<comment type="caution">
    <text evidence="3">The sequence shown here is derived from an EMBL/GenBank/DDBJ whole genome shotgun (WGS) entry which is preliminary data.</text>
</comment>
<keyword evidence="1" id="KW-1133">Transmembrane helix</keyword>
<dbReference type="InterPro" id="IPR008972">
    <property type="entry name" value="Cupredoxin"/>
</dbReference>
<sequence>MLLVNVLGIGLIGLIIWWFWLYKPTKATMDNSKSIIIVDNGVYEPANIKLKENQPTILRFLRKDASPCAEMVLFPELDISEILPLNKTVEISLPALKVGEYSFHCQMQMYRGVLVVE</sequence>
<reference evidence="3 4" key="1">
    <citation type="submission" date="2021-04" db="EMBL/GenBank/DDBJ databases">
        <authorList>
            <person name="Pira H."/>
            <person name="Risdian C."/>
            <person name="Wink J."/>
        </authorList>
    </citation>
    <scope>NUCLEOTIDE SEQUENCE [LARGE SCALE GENOMIC DNA]</scope>
    <source>
        <strain evidence="3 4">WH53</strain>
    </source>
</reference>
<organism evidence="3 4">
    <name type="scientific">Zooshikella harenae</name>
    <dbReference type="NCBI Taxonomy" id="2827238"/>
    <lineage>
        <taxon>Bacteria</taxon>
        <taxon>Pseudomonadati</taxon>
        <taxon>Pseudomonadota</taxon>
        <taxon>Gammaproteobacteria</taxon>
        <taxon>Oceanospirillales</taxon>
        <taxon>Zooshikellaceae</taxon>
        <taxon>Zooshikella</taxon>
    </lineage>
</organism>
<keyword evidence="4" id="KW-1185">Reference proteome</keyword>
<dbReference type="RefSeq" id="WP_215821637.1">
    <property type="nucleotide sequence ID" value="NZ_JAGSOY010000074.1"/>
</dbReference>
<gene>
    <name evidence="3" type="ORF">KCG35_19980</name>
</gene>
<proteinExistence type="predicted"/>
<dbReference type="SUPFAM" id="SSF49503">
    <property type="entry name" value="Cupredoxins"/>
    <property type="match status" value="1"/>
</dbReference>
<name>A0ABS5ZH03_9GAMM</name>
<keyword evidence="1" id="KW-0472">Membrane</keyword>
<evidence type="ECO:0000259" key="2">
    <source>
        <dbReference type="Pfam" id="PF13473"/>
    </source>
</evidence>
<feature type="transmembrane region" description="Helical" evidence="1">
    <location>
        <begin position="6"/>
        <end position="22"/>
    </location>
</feature>
<dbReference type="Gene3D" id="2.60.40.420">
    <property type="entry name" value="Cupredoxins - blue copper proteins"/>
    <property type="match status" value="1"/>
</dbReference>
<evidence type="ECO:0000313" key="3">
    <source>
        <dbReference type="EMBL" id="MBU2713351.1"/>
    </source>
</evidence>
<keyword evidence="1" id="KW-0812">Transmembrane</keyword>
<protein>
    <submittedName>
        <fullName evidence="3">Cupredoxin domain-containing protein</fullName>
    </submittedName>
</protein>
<evidence type="ECO:0000313" key="4">
    <source>
        <dbReference type="Proteomes" id="UP000690515"/>
    </source>
</evidence>
<dbReference type="InterPro" id="IPR028096">
    <property type="entry name" value="EfeO_Cupredoxin"/>
</dbReference>
<accession>A0ABS5ZH03</accession>
<dbReference type="Proteomes" id="UP000690515">
    <property type="component" value="Unassembled WGS sequence"/>
</dbReference>
<evidence type="ECO:0000256" key="1">
    <source>
        <dbReference type="SAM" id="Phobius"/>
    </source>
</evidence>
<dbReference type="Pfam" id="PF13473">
    <property type="entry name" value="Cupredoxin_1"/>
    <property type="match status" value="1"/>
</dbReference>
<feature type="domain" description="EfeO-type cupredoxin-like" evidence="2">
    <location>
        <begin position="12"/>
        <end position="116"/>
    </location>
</feature>
<dbReference type="EMBL" id="JAGSOY010000074">
    <property type="protein sequence ID" value="MBU2713351.1"/>
    <property type="molecule type" value="Genomic_DNA"/>
</dbReference>